<dbReference type="InterPro" id="IPR036265">
    <property type="entry name" value="HIT-like_sf"/>
</dbReference>
<dbReference type="Pfam" id="PF04676">
    <property type="entry name" value="CwfJ_C_2"/>
    <property type="match status" value="1"/>
</dbReference>
<dbReference type="GO" id="GO:0071014">
    <property type="term" value="C:post-mRNA release spliceosomal complex"/>
    <property type="evidence" value="ECO:0007669"/>
    <property type="project" value="TreeGrafter"/>
</dbReference>
<reference evidence="3" key="2">
    <citation type="submission" date="2011-02" db="EMBL/GenBank/DDBJ databases">
        <authorList>
            <person name="MacLean D."/>
        </authorList>
    </citation>
    <scope>NUCLEOTIDE SEQUENCE</scope>
</reference>
<evidence type="ECO:0000313" key="4">
    <source>
        <dbReference type="EMBL" id="CCA26517.1"/>
    </source>
</evidence>
<dbReference type="Gene3D" id="3.30.428.10">
    <property type="entry name" value="HIT-like"/>
    <property type="match status" value="1"/>
</dbReference>
<dbReference type="GO" id="GO:0061632">
    <property type="term" value="F:RNA lariat debranching enzyme activator activity"/>
    <property type="evidence" value="ECO:0007669"/>
    <property type="project" value="TreeGrafter"/>
</dbReference>
<protein>
    <submittedName>
        <fullName evidence="3">Uncharacterized protein AlNc14C268G9928</fullName>
    </submittedName>
    <submittedName>
        <fullName evidence="4">Uncharacterized protein AlNc14C381G11223</fullName>
    </submittedName>
</protein>
<organism evidence="3">
    <name type="scientific">Albugo laibachii Nc14</name>
    <dbReference type="NCBI Taxonomy" id="890382"/>
    <lineage>
        <taxon>Eukaryota</taxon>
        <taxon>Sar</taxon>
        <taxon>Stramenopiles</taxon>
        <taxon>Oomycota</taxon>
        <taxon>Peronosporomycetes</taxon>
        <taxon>Albuginales</taxon>
        <taxon>Albuginaceae</taxon>
        <taxon>Albugo</taxon>
    </lineage>
</organism>
<dbReference type="InterPro" id="IPR040194">
    <property type="entry name" value="Cwf19-like"/>
</dbReference>
<reference evidence="3" key="1">
    <citation type="journal article" date="2011" name="PLoS Biol.">
        <title>Gene gain and loss during evolution of obligate parasitism in the white rust pathogen of Arabidopsis thaliana.</title>
        <authorList>
            <person name="Kemen E."/>
            <person name="Gardiner A."/>
            <person name="Schultz-Larsen T."/>
            <person name="Kemen A.C."/>
            <person name="Balmuth A.L."/>
            <person name="Robert-Seilaniantz A."/>
            <person name="Bailey K."/>
            <person name="Holub E."/>
            <person name="Studholme D.J."/>
            <person name="Maclean D."/>
            <person name="Jones J.D."/>
        </authorList>
    </citation>
    <scope>NUCLEOTIDE SEQUENCE</scope>
</reference>
<feature type="domain" description="Cwf19-like C-terminal" evidence="2">
    <location>
        <begin position="316"/>
        <end position="428"/>
    </location>
</feature>
<evidence type="ECO:0000313" key="3">
    <source>
        <dbReference type="EMBL" id="CCA24985.1"/>
    </source>
</evidence>
<dbReference type="InterPro" id="IPR006768">
    <property type="entry name" value="Cwf19-like_C_dom-1"/>
</dbReference>
<evidence type="ECO:0000259" key="1">
    <source>
        <dbReference type="Pfam" id="PF04676"/>
    </source>
</evidence>
<name>F0WUA7_9STRA</name>
<dbReference type="EMBL" id="FR824425">
    <property type="protein sequence ID" value="CCA26517.1"/>
    <property type="molecule type" value="Genomic_DNA"/>
</dbReference>
<evidence type="ECO:0000259" key="2">
    <source>
        <dbReference type="Pfam" id="PF04677"/>
    </source>
</evidence>
<dbReference type="Pfam" id="PF04677">
    <property type="entry name" value="CwfJ_C_1"/>
    <property type="match status" value="1"/>
</dbReference>
<dbReference type="EMBL" id="FR824313">
    <property type="protein sequence ID" value="CCA24985.1"/>
    <property type="molecule type" value="Genomic_DNA"/>
</dbReference>
<sequence>MVRILLSGAVDNSWDVLYARIEKLNALSEKKRTAKFDILVCIGKIGALPEVYTTGKAQIPIKTYCIPAYECKPPLSTVKSEREDEEALEVVPNWFLLSKPFGILEIEGIKIAYLTGVSPEVAQAHEIRFFAETVKEFLTEVKSEKLDFFFSAQLPNGYSDLSNGQVPPQLSTYCGSMLIREIMQEIRPRYHITAAIHRAEALDESAFYERIPYMTVCRETNERQITRLINLCSVNDIVKDKNKKYLHALHITETSSQEVEATRNPYIKMARSAEQDSEHTRKIQKVSNRFTAAPGPSQFFFDTSASRGRGPPIKERTECWFCLATPELERHLIVSIGQEAYLALPKGALSQDHALIIPIVHEKSTVQLSPSCREEMDRFKIHLQRMFAAEKKEIIVFDRNVHSIGAAHCHMQVVGIPPDRSSDCTQVFETEGAKYNVTFERLAAEKDLNKVVEDRPFFYAEMPAMDQEAKDSEPSRCRLLHIVRGKHYMQFGRHVVATLLGCPRRANWKYCVVDKNEETLLAQQFTNRWKPFDFTIHGH</sequence>
<proteinExistence type="predicted"/>
<accession>F0WUA7</accession>
<dbReference type="InterPro" id="IPR006767">
    <property type="entry name" value="Cwf19-like_C_dom-2"/>
</dbReference>
<dbReference type="GO" id="GO:0000398">
    <property type="term" value="P:mRNA splicing, via spliceosome"/>
    <property type="evidence" value="ECO:0007669"/>
    <property type="project" value="TreeGrafter"/>
</dbReference>
<dbReference type="PANTHER" id="PTHR12072:SF4">
    <property type="entry name" value="CWF19-LIKE PROTEIN 1"/>
    <property type="match status" value="1"/>
</dbReference>
<feature type="domain" description="Cwf19-like protein C-terminal" evidence="1">
    <location>
        <begin position="451"/>
        <end position="535"/>
    </location>
</feature>
<dbReference type="PANTHER" id="PTHR12072">
    <property type="entry name" value="CWF19, CELL CYCLE CONTROL PROTEIN"/>
    <property type="match status" value="1"/>
</dbReference>
<gene>
    <name evidence="3" type="primary">AlNc14C268G9928</name>
    <name evidence="4" type="synonym">AlNc14C381G11223</name>
    <name evidence="3" type="ORF">ALNC14_111290</name>
    <name evidence="4" type="ORF">ALNC14_126610</name>
</gene>
<dbReference type="HOGENOM" id="CLU_019955_2_0_1"/>
<dbReference type="SUPFAM" id="SSF54197">
    <property type="entry name" value="HIT-like"/>
    <property type="match status" value="1"/>
</dbReference>
<dbReference type="AlphaFoldDB" id="F0WUA7"/>